<dbReference type="Pfam" id="PF01554">
    <property type="entry name" value="MatE"/>
    <property type="match status" value="2"/>
</dbReference>
<keyword evidence="7" id="KW-0406">Ion transport</keyword>
<name>X1G538_9ZZZZ</name>
<feature type="non-terminal residue" evidence="11">
    <location>
        <position position="430"/>
    </location>
</feature>
<evidence type="ECO:0000256" key="1">
    <source>
        <dbReference type="ARBA" id="ARBA00004651"/>
    </source>
</evidence>
<feature type="transmembrane region" description="Helical" evidence="10">
    <location>
        <begin position="152"/>
        <end position="174"/>
    </location>
</feature>
<feature type="transmembrane region" description="Helical" evidence="10">
    <location>
        <begin position="203"/>
        <end position="225"/>
    </location>
</feature>
<keyword evidence="3" id="KW-0050">Antiport</keyword>
<dbReference type="NCBIfam" id="TIGR00797">
    <property type="entry name" value="matE"/>
    <property type="match status" value="1"/>
</dbReference>
<comment type="subcellular location">
    <subcellularLocation>
        <location evidence="1">Cell membrane</location>
        <topology evidence="1">Multi-pass membrane protein</topology>
    </subcellularLocation>
</comment>
<keyword evidence="6 10" id="KW-1133">Transmembrane helix</keyword>
<feature type="transmembrane region" description="Helical" evidence="10">
    <location>
        <begin position="126"/>
        <end position="146"/>
    </location>
</feature>
<feature type="transmembrane region" description="Helical" evidence="10">
    <location>
        <begin position="318"/>
        <end position="342"/>
    </location>
</feature>
<evidence type="ECO:0000256" key="4">
    <source>
        <dbReference type="ARBA" id="ARBA00022475"/>
    </source>
</evidence>
<proteinExistence type="predicted"/>
<comment type="caution">
    <text evidence="11">The sequence shown here is derived from an EMBL/GenBank/DDBJ whole genome shotgun (WGS) entry which is preliminary data.</text>
</comment>
<evidence type="ECO:0000256" key="5">
    <source>
        <dbReference type="ARBA" id="ARBA00022692"/>
    </source>
</evidence>
<dbReference type="GO" id="GO:0042910">
    <property type="term" value="F:xenobiotic transmembrane transporter activity"/>
    <property type="evidence" value="ECO:0007669"/>
    <property type="project" value="InterPro"/>
</dbReference>
<evidence type="ECO:0000256" key="10">
    <source>
        <dbReference type="SAM" id="Phobius"/>
    </source>
</evidence>
<feature type="transmembrane region" description="Helical" evidence="10">
    <location>
        <begin position="278"/>
        <end position="298"/>
    </location>
</feature>
<feature type="transmembrane region" description="Helical" evidence="10">
    <location>
        <begin position="354"/>
        <end position="377"/>
    </location>
</feature>
<feature type="non-terminal residue" evidence="11">
    <location>
        <position position="1"/>
    </location>
</feature>
<evidence type="ECO:0000313" key="11">
    <source>
        <dbReference type="EMBL" id="GAH36674.1"/>
    </source>
</evidence>
<keyword evidence="8 10" id="KW-0472">Membrane</keyword>
<sequence>TWYSPEAIAASMPAGILNFTITCIFIGTASYVGIFVAQYYGARQYERCGPSLWQGIYIAIIGGVILAMLIPLSGLIFSFIGHAPEIQECERVYFKILCWGAAPAIASSAVAAFFSGLGKTRPVMWVSIFVTAVNLMLDWLLIFGNWGFPEMGIAGAGIATVSSFCFSTFVYFMLISRSLYSKKYATIKGWRFDRQLFARLMRFGFPSGVHFFIGIAGFTVFILLIGRLGTVSLAATNIALNINTLAFMPMIGLGIAISVLVGQHLGENRPELAERATYSAFHLTFIYMSSIALLYVIWPDLFMKPFAARSDPTRFVPIRELTVVLLRFVALYSVFDTMNIIFASAIKGAGDTRFVMFMIVALSISLLILPSYTAIVYLSMGIYSGWAFVTAYIIVLGIVFFFRFLGGKWKSMRVIDASAVAVPPTFPESP</sequence>
<dbReference type="GO" id="GO:0006811">
    <property type="term" value="P:monoatomic ion transport"/>
    <property type="evidence" value="ECO:0007669"/>
    <property type="project" value="UniProtKB-KW"/>
</dbReference>
<dbReference type="InterPro" id="IPR002528">
    <property type="entry name" value="MATE_fam"/>
</dbReference>
<dbReference type="PANTHER" id="PTHR43298">
    <property type="entry name" value="MULTIDRUG RESISTANCE PROTEIN NORM-RELATED"/>
    <property type="match status" value="1"/>
</dbReference>
<dbReference type="PANTHER" id="PTHR43298:SF2">
    <property type="entry name" value="FMN_FAD EXPORTER YEEO-RELATED"/>
    <property type="match status" value="1"/>
</dbReference>
<evidence type="ECO:0000256" key="3">
    <source>
        <dbReference type="ARBA" id="ARBA00022449"/>
    </source>
</evidence>
<keyword evidence="4" id="KW-1003">Cell membrane</keyword>
<feature type="transmembrane region" description="Helical" evidence="10">
    <location>
        <begin position="56"/>
        <end position="80"/>
    </location>
</feature>
<dbReference type="CDD" id="cd13133">
    <property type="entry name" value="MATE_like_7"/>
    <property type="match status" value="1"/>
</dbReference>
<feature type="transmembrane region" description="Helical" evidence="10">
    <location>
        <begin position="92"/>
        <end position="114"/>
    </location>
</feature>
<evidence type="ECO:0000256" key="9">
    <source>
        <dbReference type="ARBA" id="ARBA00031636"/>
    </source>
</evidence>
<dbReference type="InterPro" id="IPR048279">
    <property type="entry name" value="MdtK-like"/>
</dbReference>
<evidence type="ECO:0000256" key="8">
    <source>
        <dbReference type="ARBA" id="ARBA00023136"/>
    </source>
</evidence>
<dbReference type="GO" id="GO:0005886">
    <property type="term" value="C:plasma membrane"/>
    <property type="evidence" value="ECO:0007669"/>
    <property type="project" value="UniProtKB-SubCell"/>
</dbReference>
<dbReference type="GO" id="GO:0015297">
    <property type="term" value="F:antiporter activity"/>
    <property type="evidence" value="ECO:0007669"/>
    <property type="project" value="UniProtKB-KW"/>
</dbReference>
<gene>
    <name evidence="11" type="ORF">S03H2_13338</name>
</gene>
<dbReference type="EMBL" id="BARU01006771">
    <property type="protein sequence ID" value="GAH36674.1"/>
    <property type="molecule type" value="Genomic_DNA"/>
</dbReference>
<feature type="transmembrane region" description="Helical" evidence="10">
    <location>
        <begin position="383"/>
        <end position="405"/>
    </location>
</feature>
<keyword evidence="5 10" id="KW-0812">Transmembrane</keyword>
<evidence type="ECO:0000256" key="6">
    <source>
        <dbReference type="ARBA" id="ARBA00022989"/>
    </source>
</evidence>
<dbReference type="PIRSF" id="PIRSF006603">
    <property type="entry name" value="DinF"/>
    <property type="match status" value="1"/>
</dbReference>
<keyword evidence="2" id="KW-0813">Transport</keyword>
<organism evidence="11">
    <name type="scientific">marine sediment metagenome</name>
    <dbReference type="NCBI Taxonomy" id="412755"/>
    <lineage>
        <taxon>unclassified sequences</taxon>
        <taxon>metagenomes</taxon>
        <taxon>ecological metagenomes</taxon>
    </lineage>
</organism>
<evidence type="ECO:0000256" key="7">
    <source>
        <dbReference type="ARBA" id="ARBA00023065"/>
    </source>
</evidence>
<protein>
    <recommendedName>
        <fullName evidence="9">Multidrug-efflux transporter</fullName>
    </recommendedName>
</protein>
<feature type="transmembrane region" description="Helical" evidence="10">
    <location>
        <begin position="245"/>
        <end position="266"/>
    </location>
</feature>
<accession>X1G538</accession>
<evidence type="ECO:0000256" key="2">
    <source>
        <dbReference type="ARBA" id="ARBA00022448"/>
    </source>
</evidence>
<dbReference type="InterPro" id="IPR050222">
    <property type="entry name" value="MATE_MdtK"/>
</dbReference>
<feature type="transmembrane region" description="Helical" evidence="10">
    <location>
        <begin position="12"/>
        <end position="36"/>
    </location>
</feature>
<reference evidence="11" key="1">
    <citation type="journal article" date="2014" name="Front. Microbiol.">
        <title>High frequency of phylogenetically diverse reductive dehalogenase-homologous genes in deep subseafloor sedimentary metagenomes.</title>
        <authorList>
            <person name="Kawai M."/>
            <person name="Futagami T."/>
            <person name="Toyoda A."/>
            <person name="Takaki Y."/>
            <person name="Nishi S."/>
            <person name="Hori S."/>
            <person name="Arai W."/>
            <person name="Tsubouchi T."/>
            <person name="Morono Y."/>
            <person name="Uchiyama I."/>
            <person name="Ito T."/>
            <person name="Fujiyama A."/>
            <person name="Inagaki F."/>
            <person name="Takami H."/>
        </authorList>
    </citation>
    <scope>NUCLEOTIDE SEQUENCE</scope>
    <source>
        <strain evidence="11">Expedition CK06-06</strain>
    </source>
</reference>
<dbReference type="AlphaFoldDB" id="X1G538"/>